<dbReference type="InterPro" id="IPR016047">
    <property type="entry name" value="M23ase_b-sheet_dom"/>
</dbReference>
<keyword evidence="1" id="KW-0732">Signal</keyword>
<comment type="caution">
    <text evidence="5">The sequence shown here is derived from an EMBL/GenBank/DDBJ whole genome shotgun (WGS) entry which is preliminary data.</text>
</comment>
<keyword evidence="3" id="KW-0812">Transmembrane</keyword>
<dbReference type="InterPro" id="IPR011055">
    <property type="entry name" value="Dup_hybrid_motif"/>
</dbReference>
<dbReference type="GO" id="GO:0004222">
    <property type="term" value="F:metalloendopeptidase activity"/>
    <property type="evidence" value="ECO:0007669"/>
    <property type="project" value="TreeGrafter"/>
</dbReference>
<keyword evidence="3" id="KW-0472">Membrane</keyword>
<feature type="coiled-coil region" evidence="2">
    <location>
        <begin position="72"/>
        <end position="130"/>
    </location>
</feature>
<name>W7Z142_9BACL</name>
<accession>W7Z142</accession>
<dbReference type="CDD" id="cd12797">
    <property type="entry name" value="M23_peptidase"/>
    <property type="match status" value="1"/>
</dbReference>
<dbReference type="Pfam" id="PF01551">
    <property type="entry name" value="Peptidase_M23"/>
    <property type="match status" value="1"/>
</dbReference>
<protein>
    <submittedName>
        <fullName evidence="5">Peptidase</fullName>
    </submittedName>
</protein>
<evidence type="ECO:0000256" key="2">
    <source>
        <dbReference type="SAM" id="Coils"/>
    </source>
</evidence>
<gene>
    <name evidence="5" type="ORF">JCM16418_2127</name>
</gene>
<dbReference type="PANTHER" id="PTHR21666:SF289">
    <property type="entry name" value="L-ALA--D-GLU ENDOPEPTIDASE"/>
    <property type="match status" value="1"/>
</dbReference>
<dbReference type="AlphaFoldDB" id="W7Z142"/>
<organism evidence="5 6">
    <name type="scientific">Paenibacillus pini JCM 16418</name>
    <dbReference type="NCBI Taxonomy" id="1236976"/>
    <lineage>
        <taxon>Bacteria</taxon>
        <taxon>Bacillati</taxon>
        <taxon>Bacillota</taxon>
        <taxon>Bacilli</taxon>
        <taxon>Bacillales</taxon>
        <taxon>Paenibacillaceae</taxon>
        <taxon>Paenibacillus</taxon>
    </lineage>
</organism>
<evidence type="ECO:0000256" key="1">
    <source>
        <dbReference type="ARBA" id="ARBA00022729"/>
    </source>
</evidence>
<dbReference type="InterPro" id="IPR050570">
    <property type="entry name" value="Cell_wall_metabolism_enzyme"/>
</dbReference>
<dbReference type="RefSeq" id="WP_036648158.1">
    <property type="nucleotide sequence ID" value="NZ_BAVZ01000005.1"/>
</dbReference>
<evidence type="ECO:0000259" key="4">
    <source>
        <dbReference type="Pfam" id="PF01551"/>
    </source>
</evidence>
<evidence type="ECO:0000256" key="3">
    <source>
        <dbReference type="SAM" id="Phobius"/>
    </source>
</evidence>
<sequence length="325" mass="35894">MKSANVNQRLTLLVMRDAQHAVKQIHLSKHLLMAIPAVAVLSLSGLVVAMQAHSSQVVSQLEQQVSVETLKNRQVQLTLSNREQSMERLQNEIINLSSQAKTMKLKMDTVDELEQQLKEFINKHNTTRVSGKASSQSINDSEHVGGEYIAVHDSDMLDLAKETKDDFQEMRKLLDEMQLKVPNTLEQAQETQIQISGTPTIWPTVSKVMTSSFGYRTDPFTGRAAFHAGIDIAGDEGGPVYAAGSGIVVTTEESGARGRYIIIEHPNGLQTWYMHLSRIEVSVGDSVDKGSKIARLGSTGRSTGPHLHFQVVKDDKPVNPLPYVK</sequence>
<dbReference type="Gene3D" id="2.70.70.10">
    <property type="entry name" value="Glucose Permease (Domain IIA)"/>
    <property type="match status" value="1"/>
</dbReference>
<dbReference type="SUPFAM" id="SSF51261">
    <property type="entry name" value="Duplicated hybrid motif"/>
    <property type="match status" value="1"/>
</dbReference>
<feature type="domain" description="M23ase beta-sheet core" evidence="4">
    <location>
        <begin position="226"/>
        <end position="320"/>
    </location>
</feature>
<dbReference type="PANTHER" id="PTHR21666">
    <property type="entry name" value="PEPTIDASE-RELATED"/>
    <property type="match status" value="1"/>
</dbReference>
<dbReference type="Proteomes" id="UP000019364">
    <property type="component" value="Unassembled WGS sequence"/>
</dbReference>
<dbReference type="STRING" id="1236976.JCM16418_2127"/>
<feature type="transmembrane region" description="Helical" evidence="3">
    <location>
        <begin position="31"/>
        <end position="50"/>
    </location>
</feature>
<keyword evidence="3" id="KW-1133">Transmembrane helix</keyword>
<reference evidence="5 6" key="1">
    <citation type="journal article" date="2014" name="Genome Announc.">
        <title>Draft Genome Sequence of Paenibacillus pini JCM 16418T, Isolated from the Rhizosphere of Pine Tree.</title>
        <authorList>
            <person name="Yuki M."/>
            <person name="Oshima K."/>
            <person name="Suda W."/>
            <person name="Oshida Y."/>
            <person name="Kitamura K."/>
            <person name="Iida Y."/>
            <person name="Hattori M."/>
            <person name="Ohkuma M."/>
        </authorList>
    </citation>
    <scope>NUCLEOTIDE SEQUENCE [LARGE SCALE GENOMIC DNA]</scope>
    <source>
        <strain evidence="5 6">JCM 16418</strain>
    </source>
</reference>
<dbReference type="EMBL" id="BAVZ01000005">
    <property type="protein sequence ID" value="GAF08089.1"/>
    <property type="molecule type" value="Genomic_DNA"/>
</dbReference>
<dbReference type="eggNOG" id="COG0739">
    <property type="taxonomic scope" value="Bacteria"/>
</dbReference>
<proteinExistence type="predicted"/>
<dbReference type="OrthoDB" id="9805799at2"/>
<evidence type="ECO:0000313" key="6">
    <source>
        <dbReference type="Proteomes" id="UP000019364"/>
    </source>
</evidence>
<keyword evidence="6" id="KW-1185">Reference proteome</keyword>
<evidence type="ECO:0000313" key="5">
    <source>
        <dbReference type="EMBL" id="GAF08089.1"/>
    </source>
</evidence>
<keyword evidence="2" id="KW-0175">Coiled coil</keyword>